<gene>
    <name evidence="1" type="ORF">Pan97_24910</name>
</gene>
<accession>A0A518C8A8</accession>
<evidence type="ECO:0000313" key="2">
    <source>
        <dbReference type="Proteomes" id="UP000318626"/>
    </source>
</evidence>
<organism evidence="1 2">
    <name type="scientific">Bremerella volcania</name>
    <dbReference type="NCBI Taxonomy" id="2527984"/>
    <lineage>
        <taxon>Bacteria</taxon>
        <taxon>Pseudomonadati</taxon>
        <taxon>Planctomycetota</taxon>
        <taxon>Planctomycetia</taxon>
        <taxon>Pirellulales</taxon>
        <taxon>Pirellulaceae</taxon>
        <taxon>Bremerella</taxon>
    </lineage>
</organism>
<dbReference type="KEGG" id="bvo:Pan97_24910"/>
<dbReference type="EMBL" id="CP036289">
    <property type="protein sequence ID" value="QDU75459.1"/>
    <property type="molecule type" value="Genomic_DNA"/>
</dbReference>
<name>A0A518C8A8_9BACT</name>
<dbReference type="AlphaFoldDB" id="A0A518C8A8"/>
<sequence length="232" mass="26264">MTTPFRRLLVIAAVLLGWVSNVLSDEPNNINAWMIYTTIQSCQLAAAESVRQDVDGLSAEHAKKLGALHEHWEAKMKDFRKANRKPTEEQITRLYDELTADILSVIKPPQLARLQQIQFQCDGPAKVVVMHPASSIIFGLSEETQKKIFSIEMKYQHQLAEASFKNISPTSPKRQTDPPEIVKLRQDRNNEALDLMTQPQRDAWEKLIGQPLAAPLRDTNGKRVHPKVISLP</sequence>
<keyword evidence="2" id="KW-1185">Reference proteome</keyword>
<dbReference type="Proteomes" id="UP000318626">
    <property type="component" value="Chromosome"/>
</dbReference>
<evidence type="ECO:0008006" key="3">
    <source>
        <dbReference type="Google" id="ProtNLM"/>
    </source>
</evidence>
<proteinExistence type="predicted"/>
<dbReference type="RefSeq" id="WP_144972857.1">
    <property type="nucleotide sequence ID" value="NZ_CP036289.1"/>
</dbReference>
<reference evidence="2" key="1">
    <citation type="submission" date="2019-02" db="EMBL/GenBank/DDBJ databases">
        <title>Deep-cultivation of Planctomycetes and their phenomic and genomic characterization uncovers novel biology.</title>
        <authorList>
            <person name="Wiegand S."/>
            <person name="Jogler M."/>
            <person name="Boedeker C."/>
            <person name="Pinto D."/>
            <person name="Vollmers J."/>
            <person name="Rivas-Marin E."/>
            <person name="Kohn T."/>
            <person name="Peeters S.H."/>
            <person name="Heuer A."/>
            <person name="Rast P."/>
            <person name="Oberbeckmann S."/>
            <person name="Bunk B."/>
            <person name="Jeske O."/>
            <person name="Meyerdierks A."/>
            <person name="Storesund J.E."/>
            <person name="Kallscheuer N."/>
            <person name="Luecker S."/>
            <person name="Lage O.M."/>
            <person name="Pohl T."/>
            <person name="Merkel B.J."/>
            <person name="Hornburger P."/>
            <person name="Mueller R.-W."/>
            <person name="Bruemmer F."/>
            <person name="Labrenz M."/>
            <person name="Spormann A.M."/>
            <person name="Op den Camp H."/>
            <person name="Overmann J."/>
            <person name="Amann R."/>
            <person name="Jetten M.S.M."/>
            <person name="Mascher T."/>
            <person name="Medema M.H."/>
            <person name="Devos D.P."/>
            <person name="Kaster A.-K."/>
            <person name="Ovreas L."/>
            <person name="Rohde M."/>
            <person name="Galperin M.Y."/>
            <person name="Jogler C."/>
        </authorList>
    </citation>
    <scope>NUCLEOTIDE SEQUENCE [LARGE SCALE GENOMIC DNA]</scope>
    <source>
        <strain evidence="2">Pan97</strain>
    </source>
</reference>
<evidence type="ECO:0000313" key="1">
    <source>
        <dbReference type="EMBL" id="QDU75459.1"/>
    </source>
</evidence>
<protein>
    <recommendedName>
        <fullName evidence="3">LTXXQ motif protein</fullName>
    </recommendedName>
</protein>